<proteinExistence type="predicted"/>
<reference evidence="3" key="1">
    <citation type="journal article" date="2019" name="Int. J. Syst. Evol. Microbiol.">
        <title>The Global Catalogue of Microorganisms (GCM) 10K type strain sequencing project: providing services to taxonomists for standard genome sequencing and annotation.</title>
        <authorList>
            <consortium name="The Broad Institute Genomics Platform"/>
            <consortium name="The Broad Institute Genome Sequencing Center for Infectious Disease"/>
            <person name="Wu L."/>
            <person name="Ma J."/>
        </authorList>
    </citation>
    <scope>NUCLEOTIDE SEQUENCE [LARGE SCALE GENOMIC DNA]</scope>
    <source>
        <strain evidence="3">ZS-35-S2</strain>
    </source>
</reference>
<protein>
    <submittedName>
        <fullName evidence="2">DUF5994 family protein</fullName>
    </submittedName>
</protein>
<feature type="region of interest" description="Disordered" evidence="1">
    <location>
        <begin position="140"/>
        <end position="175"/>
    </location>
</feature>
<dbReference type="RefSeq" id="WP_377430212.1">
    <property type="nucleotide sequence ID" value="NZ_JBHSPR010000053.1"/>
</dbReference>
<comment type="caution">
    <text evidence="2">The sequence shown here is derived from an EMBL/GenBank/DDBJ whole genome shotgun (WGS) entry which is preliminary data.</text>
</comment>
<evidence type="ECO:0000313" key="3">
    <source>
        <dbReference type="Proteomes" id="UP001596203"/>
    </source>
</evidence>
<name>A0ABW1KIT2_9ACTN</name>
<dbReference type="Pfam" id="PF19457">
    <property type="entry name" value="DUF5994"/>
    <property type="match status" value="1"/>
</dbReference>
<evidence type="ECO:0000256" key="1">
    <source>
        <dbReference type="SAM" id="MobiDB-lite"/>
    </source>
</evidence>
<dbReference type="Proteomes" id="UP001596203">
    <property type="component" value="Unassembled WGS sequence"/>
</dbReference>
<keyword evidence="3" id="KW-1185">Reference proteome</keyword>
<accession>A0ABW1KIT2</accession>
<dbReference type="EMBL" id="JBHSPR010000053">
    <property type="protein sequence ID" value="MFC6021686.1"/>
    <property type="molecule type" value="Genomic_DNA"/>
</dbReference>
<organism evidence="2 3">
    <name type="scientific">Plantactinospora solaniradicis</name>
    <dbReference type="NCBI Taxonomy" id="1723736"/>
    <lineage>
        <taxon>Bacteria</taxon>
        <taxon>Bacillati</taxon>
        <taxon>Actinomycetota</taxon>
        <taxon>Actinomycetes</taxon>
        <taxon>Micromonosporales</taxon>
        <taxon>Micromonosporaceae</taxon>
        <taxon>Plantactinospora</taxon>
    </lineage>
</organism>
<dbReference type="InterPro" id="IPR046036">
    <property type="entry name" value="DUF5994"/>
</dbReference>
<evidence type="ECO:0000313" key="2">
    <source>
        <dbReference type="EMBL" id="MFC6021686.1"/>
    </source>
</evidence>
<sequence length="175" mass="18565">MVTATRRSTVVPSSAPSVPRLRLASVRNSGAVLDGGWWPRSWDPEAELPGLVLALSERYGRIRNVIANSGAWDDQFRRIAVGSDVVRVGWFTSLDTAMVIATTERGDQIDLLVVPPATTAAVAEEAMRTAADPANVVRARDIPVATPAPVPAPSGPGRHPQAARDDEGNVLKQAA</sequence>
<gene>
    <name evidence="2" type="ORF">ACFP2T_36670</name>
</gene>